<dbReference type="Proteomes" id="UP000066480">
    <property type="component" value="Chromosome"/>
</dbReference>
<reference evidence="3 4" key="1">
    <citation type="submission" date="2015-03" db="EMBL/GenBank/DDBJ databases">
        <title>Luteipulveratus halotolerans sp. nov., a novel actinobacterium (Dermacoccaceae) from Sarawak, Malaysia.</title>
        <authorList>
            <person name="Juboi H."/>
            <person name="Basik A."/>
            <person name="Shamsul S.S."/>
            <person name="Arnold P."/>
            <person name="Schmitt E.K."/>
            <person name="Sanglier J.-J."/>
            <person name="Yeo T."/>
        </authorList>
    </citation>
    <scope>NUCLEOTIDE SEQUENCE [LARGE SCALE GENOMIC DNA]</scope>
    <source>
        <strain evidence="3 4">MN07-A0370</strain>
    </source>
</reference>
<organism evidence="3 4">
    <name type="scientific">Luteipulveratus mongoliensis</name>
    <dbReference type="NCBI Taxonomy" id="571913"/>
    <lineage>
        <taxon>Bacteria</taxon>
        <taxon>Bacillati</taxon>
        <taxon>Actinomycetota</taxon>
        <taxon>Actinomycetes</taxon>
        <taxon>Micrococcales</taxon>
        <taxon>Dermacoccaceae</taxon>
        <taxon>Luteipulveratus</taxon>
    </lineage>
</organism>
<evidence type="ECO:0000256" key="1">
    <source>
        <dbReference type="SAM" id="MobiDB-lite"/>
    </source>
</evidence>
<evidence type="ECO:0000313" key="3">
    <source>
        <dbReference type="EMBL" id="AKU16130.1"/>
    </source>
</evidence>
<dbReference type="RefSeq" id="WP_052591370.1">
    <property type="nucleotide sequence ID" value="NZ_CP011112.1"/>
</dbReference>
<evidence type="ECO:0000313" key="4">
    <source>
        <dbReference type="Proteomes" id="UP000066480"/>
    </source>
</evidence>
<sequence>MIRTSKLRLTACGLLLAAPLALTACGSDKSDSPAGGDKTSSQGGAPGIASGEPNPGATDGGGDNAGKPSKDEVSAGLKKFYDKDTTISKVADTKKLSDCVVDKAYDNVSAKTLNAMKDGEPKNMDPADSQKFANYGAECAKTAAKVPGAGGIPSIPGT</sequence>
<keyword evidence="4" id="KW-1185">Reference proteome</keyword>
<feature type="signal peptide" evidence="2">
    <location>
        <begin position="1"/>
        <end position="24"/>
    </location>
</feature>
<dbReference type="AlphaFoldDB" id="A0A0K1JHQ7"/>
<feature type="region of interest" description="Disordered" evidence="1">
    <location>
        <begin position="26"/>
        <end position="73"/>
    </location>
</feature>
<evidence type="ECO:0008006" key="5">
    <source>
        <dbReference type="Google" id="ProtNLM"/>
    </source>
</evidence>
<dbReference type="OrthoDB" id="5150128at2"/>
<protein>
    <recommendedName>
        <fullName evidence="5">DUF732 domain-containing protein</fullName>
    </recommendedName>
</protein>
<proteinExistence type="predicted"/>
<gene>
    <name evidence="3" type="ORF">VV02_10090</name>
</gene>
<dbReference type="KEGG" id="lmoi:VV02_10090"/>
<evidence type="ECO:0000256" key="2">
    <source>
        <dbReference type="SAM" id="SignalP"/>
    </source>
</evidence>
<dbReference type="EMBL" id="CP011112">
    <property type="protein sequence ID" value="AKU16130.1"/>
    <property type="molecule type" value="Genomic_DNA"/>
</dbReference>
<name>A0A0K1JHQ7_9MICO</name>
<feature type="chain" id="PRO_5039025034" description="DUF732 domain-containing protein" evidence="2">
    <location>
        <begin position="25"/>
        <end position="158"/>
    </location>
</feature>
<accession>A0A0K1JHQ7</accession>
<dbReference type="PROSITE" id="PS51257">
    <property type="entry name" value="PROKAR_LIPOPROTEIN"/>
    <property type="match status" value="1"/>
</dbReference>
<keyword evidence="2" id="KW-0732">Signal</keyword>